<evidence type="ECO:0000313" key="3">
    <source>
        <dbReference type="Proteomes" id="UP001151478"/>
    </source>
</evidence>
<dbReference type="InterPro" id="IPR036909">
    <property type="entry name" value="Cyt_c-like_dom_sf"/>
</dbReference>
<dbReference type="SUPFAM" id="SSF46626">
    <property type="entry name" value="Cytochrome c"/>
    <property type="match status" value="1"/>
</dbReference>
<name>A0ABT5S636_9FLAO</name>
<reference evidence="2" key="1">
    <citation type="submission" date="2023-02" db="EMBL/GenBank/DDBJ databases">
        <title>Polaribacter ponticola sp. nov., isolated from seawater.</title>
        <authorList>
            <person name="Baek J.H."/>
            <person name="Kim J.M."/>
            <person name="Choi D.G."/>
            <person name="Jeon C.O."/>
        </authorList>
    </citation>
    <scope>NUCLEOTIDE SEQUENCE</scope>
    <source>
        <strain evidence="2">MSW5</strain>
    </source>
</reference>
<evidence type="ECO:0000256" key="1">
    <source>
        <dbReference type="SAM" id="SignalP"/>
    </source>
</evidence>
<feature type="chain" id="PRO_5046115230" evidence="1">
    <location>
        <begin position="28"/>
        <end position="122"/>
    </location>
</feature>
<keyword evidence="3" id="KW-1185">Reference proteome</keyword>
<proteinExistence type="predicted"/>
<gene>
    <name evidence="2" type="ORF">N5A56_000910</name>
</gene>
<sequence>MNGILKIRNLYLVFLATFLFTSCLTNVEQPIDEEGEDPENIDPCESITFSSNVKVIIDNNCTQCHSTSGGQFPNLDSYNGVSSNSSSVLSAIESRRMPLGGSLTNDEIATIKCWVDNGAINN</sequence>
<organism evidence="2 3">
    <name type="scientific">Polaribacter ponticola</name>
    <dbReference type="NCBI Taxonomy" id="2978475"/>
    <lineage>
        <taxon>Bacteria</taxon>
        <taxon>Pseudomonadati</taxon>
        <taxon>Bacteroidota</taxon>
        <taxon>Flavobacteriia</taxon>
        <taxon>Flavobacteriales</taxon>
        <taxon>Flavobacteriaceae</taxon>
    </lineage>
</organism>
<dbReference type="PROSITE" id="PS51257">
    <property type="entry name" value="PROKAR_LIPOPROTEIN"/>
    <property type="match status" value="1"/>
</dbReference>
<dbReference type="EMBL" id="JAOSLC020000002">
    <property type="protein sequence ID" value="MDD7913080.1"/>
    <property type="molecule type" value="Genomic_DNA"/>
</dbReference>
<comment type="caution">
    <text evidence="2">The sequence shown here is derived from an EMBL/GenBank/DDBJ whole genome shotgun (WGS) entry which is preliminary data.</text>
</comment>
<keyword evidence="1" id="KW-0732">Signal</keyword>
<accession>A0ABT5S636</accession>
<evidence type="ECO:0000313" key="2">
    <source>
        <dbReference type="EMBL" id="MDD7913080.1"/>
    </source>
</evidence>
<dbReference type="RefSeq" id="WP_265724201.1">
    <property type="nucleotide sequence ID" value="NZ_JAOSLC020000002.1"/>
</dbReference>
<dbReference type="Proteomes" id="UP001151478">
    <property type="component" value="Unassembled WGS sequence"/>
</dbReference>
<feature type="signal peptide" evidence="1">
    <location>
        <begin position="1"/>
        <end position="27"/>
    </location>
</feature>
<protein>
    <submittedName>
        <fullName evidence="2">Cytochrome c</fullName>
    </submittedName>
</protein>